<dbReference type="AlphaFoldDB" id="A0A7U2I8P0"/>
<sequence>MTMQALHKLAFQVDKYGGKRTFKPFYTRNTFRVETMGWQQDLPFMALPTEIRLNIYDFVFLAQPATGKSNLTILATCRQVHGEAVVKALKMTCFHLSHTSGLEFESRLRRLGPLQQHLRHIQVRIPIQQLSARSATNPFILTQLPLDILHIDLGEIDCTDHWLRENYVYQRLISAMLYQTPPSTTGSQTISLHQSVVDKCTRIIAGTLLQTWATKKHLHHLLFTMKTKRVLLECSNDGKDMLWSACAHFGLINDCRGIFRQHDGGDEHYIMFGDDNDKNFLKMGQWSPRGRS</sequence>
<dbReference type="VEuPathDB" id="FungiDB:JI435_111810"/>
<organism evidence="1 2">
    <name type="scientific">Phaeosphaeria nodorum (strain SN15 / ATCC MYA-4574 / FGSC 10173)</name>
    <name type="common">Glume blotch fungus</name>
    <name type="synonym">Parastagonospora nodorum</name>
    <dbReference type="NCBI Taxonomy" id="321614"/>
    <lineage>
        <taxon>Eukaryota</taxon>
        <taxon>Fungi</taxon>
        <taxon>Dikarya</taxon>
        <taxon>Ascomycota</taxon>
        <taxon>Pezizomycotina</taxon>
        <taxon>Dothideomycetes</taxon>
        <taxon>Pleosporomycetidae</taxon>
        <taxon>Pleosporales</taxon>
        <taxon>Pleosporineae</taxon>
        <taxon>Phaeosphaeriaceae</taxon>
        <taxon>Parastagonospora</taxon>
    </lineage>
</organism>
<gene>
    <name evidence="1" type="ORF">JI435_111810</name>
</gene>
<dbReference type="RefSeq" id="XP_001801427.1">
    <property type="nucleotide sequence ID" value="XM_001801375.1"/>
</dbReference>
<keyword evidence="2" id="KW-1185">Reference proteome</keyword>
<reference evidence="2" key="1">
    <citation type="journal article" date="2021" name="BMC Genomics">
        <title>Chromosome-level genome assembly and manually-curated proteome of model necrotroph Parastagonospora nodorum Sn15 reveals a genome-wide trove of candidate effector homologs, and redundancy of virulence-related functions within an accessory chromosome.</title>
        <authorList>
            <person name="Bertazzoni S."/>
            <person name="Jones D.A.B."/>
            <person name="Phan H.T."/>
            <person name="Tan K.-C."/>
            <person name="Hane J.K."/>
        </authorList>
    </citation>
    <scope>NUCLEOTIDE SEQUENCE [LARGE SCALE GENOMIC DNA]</scope>
    <source>
        <strain evidence="2">SN15 / ATCC MYA-4574 / FGSC 10173)</strain>
    </source>
</reference>
<evidence type="ECO:0000313" key="1">
    <source>
        <dbReference type="EMBL" id="QRD05284.1"/>
    </source>
</evidence>
<protein>
    <submittedName>
        <fullName evidence="1">Uncharacterized protein</fullName>
    </submittedName>
</protein>
<accession>A0A7U2I8P0</accession>
<proteinExistence type="predicted"/>
<dbReference type="KEGG" id="pno:SNOG_11181"/>
<dbReference type="EMBL" id="CP069040">
    <property type="protein sequence ID" value="QRD05284.1"/>
    <property type="molecule type" value="Genomic_DNA"/>
</dbReference>
<name>A0A7U2I8P0_PHANO</name>
<dbReference type="OrthoDB" id="62952at2759"/>
<evidence type="ECO:0000313" key="2">
    <source>
        <dbReference type="Proteomes" id="UP000663193"/>
    </source>
</evidence>
<dbReference type="Proteomes" id="UP000663193">
    <property type="component" value="Chromosome 18"/>
</dbReference>